<evidence type="ECO:0000256" key="4">
    <source>
        <dbReference type="ARBA" id="ARBA00022840"/>
    </source>
</evidence>
<dbReference type="Pfam" id="PF13361">
    <property type="entry name" value="UvrD_C"/>
    <property type="match status" value="1"/>
</dbReference>
<dbReference type="InterPro" id="IPR000212">
    <property type="entry name" value="DNA_helicase_UvrD/REP"/>
</dbReference>
<dbReference type="SUPFAM" id="SSF81383">
    <property type="entry name" value="F-box domain"/>
    <property type="match status" value="1"/>
</dbReference>
<keyword evidence="2" id="KW-0378">Hydrolase</keyword>
<dbReference type="Gene3D" id="3.40.50.300">
    <property type="entry name" value="P-loop containing nucleotide triphosphate hydrolases"/>
    <property type="match status" value="2"/>
</dbReference>
<dbReference type="PANTHER" id="PTHR11070:SF30">
    <property type="entry name" value="F-BOX DNA HELICASE 1"/>
    <property type="match status" value="1"/>
</dbReference>
<evidence type="ECO:0000256" key="8">
    <source>
        <dbReference type="ARBA" id="ARBA00048988"/>
    </source>
</evidence>
<name>A0A813UYC7_9BILA</name>
<dbReference type="GO" id="GO:0005634">
    <property type="term" value="C:nucleus"/>
    <property type="evidence" value="ECO:0007669"/>
    <property type="project" value="TreeGrafter"/>
</dbReference>
<keyword evidence="1" id="KW-0547">Nucleotide-binding</keyword>
<dbReference type="InterPro" id="IPR036047">
    <property type="entry name" value="F-box-like_dom_sf"/>
</dbReference>
<dbReference type="GO" id="GO:0043138">
    <property type="term" value="F:3'-5' DNA helicase activity"/>
    <property type="evidence" value="ECO:0007669"/>
    <property type="project" value="UniProtKB-EC"/>
</dbReference>
<comment type="caution">
    <text evidence="11">The sequence shown here is derived from an EMBL/GenBank/DDBJ whole genome shotgun (WGS) entry which is preliminary data.</text>
</comment>
<dbReference type="EC" id="5.6.2.4" evidence="7"/>
<dbReference type="InterPro" id="IPR001810">
    <property type="entry name" value="F-box_dom"/>
</dbReference>
<protein>
    <recommendedName>
        <fullName evidence="7">DNA 3'-5' helicase</fullName>
        <ecNumber evidence="7">5.6.2.4</ecNumber>
    </recommendedName>
</protein>
<accession>A0A813UYC7</accession>
<keyword evidence="5" id="KW-0413">Isomerase</keyword>
<evidence type="ECO:0000313" key="11">
    <source>
        <dbReference type="EMBL" id="CAF0829083.1"/>
    </source>
</evidence>
<dbReference type="Pfam" id="PF12937">
    <property type="entry name" value="F-box-like"/>
    <property type="match status" value="1"/>
</dbReference>
<dbReference type="GO" id="GO:0005524">
    <property type="term" value="F:ATP binding"/>
    <property type="evidence" value="ECO:0007669"/>
    <property type="project" value="UniProtKB-KW"/>
</dbReference>
<dbReference type="GO" id="GO:0016787">
    <property type="term" value="F:hydrolase activity"/>
    <property type="evidence" value="ECO:0007669"/>
    <property type="project" value="UniProtKB-KW"/>
</dbReference>
<dbReference type="InterPro" id="IPR014017">
    <property type="entry name" value="DNA_helicase_UvrD-like_C"/>
</dbReference>
<dbReference type="EMBL" id="CAJOBC010000698">
    <property type="protein sequence ID" value="CAF3616112.1"/>
    <property type="molecule type" value="Genomic_DNA"/>
</dbReference>
<dbReference type="PROSITE" id="PS50181">
    <property type="entry name" value="FBOX"/>
    <property type="match status" value="1"/>
</dbReference>
<dbReference type="InterPro" id="IPR027417">
    <property type="entry name" value="P-loop_NTPase"/>
</dbReference>
<comment type="catalytic activity">
    <reaction evidence="8">
        <text>ATP + H2O = ADP + phosphate + H(+)</text>
        <dbReference type="Rhea" id="RHEA:13065"/>
        <dbReference type="ChEBI" id="CHEBI:15377"/>
        <dbReference type="ChEBI" id="CHEBI:15378"/>
        <dbReference type="ChEBI" id="CHEBI:30616"/>
        <dbReference type="ChEBI" id="CHEBI:43474"/>
        <dbReference type="ChEBI" id="CHEBI:456216"/>
        <dbReference type="EC" id="5.6.2.4"/>
    </reaction>
</comment>
<comment type="catalytic activity">
    <reaction evidence="6">
        <text>Couples ATP hydrolysis with the unwinding of duplex DNA by translocating in the 3'-5' direction.</text>
        <dbReference type="EC" id="5.6.2.4"/>
    </reaction>
</comment>
<proteinExistence type="predicted"/>
<evidence type="ECO:0000259" key="10">
    <source>
        <dbReference type="PROSITE" id="PS50181"/>
    </source>
</evidence>
<dbReference type="Proteomes" id="UP000663829">
    <property type="component" value="Unassembled WGS sequence"/>
</dbReference>
<evidence type="ECO:0000256" key="6">
    <source>
        <dbReference type="ARBA" id="ARBA00034617"/>
    </source>
</evidence>
<evidence type="ECO:0000256" key="9">
    <source>
        <dbReference type="SAM" id="MobiDB-lite"/>
    </source>
</evidence>
<organism evidence="11 13">
    <name type="scientific">Didymodactylos carnosus</name>
    <dbReference type="NCBI Taxonomy" id="1234261"/>
    <lineage>
        <taxon>Eukaryota</taxon>
        <taxon>Metazoa</taxon>
        <taxon>Spiralia</taxon>
        <taxon>Gnathifera</taxon>
        <taxon>Rotifera</taxon>
        <taxon>Eurotatoria</taxon>
        <taxon>Bdelloidea</taxon>
        <taxon>Philodinida</taxon>
        <taxon>Philodinidae</taxon>
        <taxon>Didymodactylos</taxon>
    </lineage>
</organism>
<gene>
    <name evidence="11" type="ORF">GPM918_LOCUS4957</name>
    <name evidence="12" type="ORF">SRO942_LOCUS4958</name>
</gene>
<dbReference type="SUPFAM" id="SSF52540">
    <property type="entry name" value="P-loop containing nucleoside triphosphate hydrolases"/>
    <property type="match status" value="1"/>
</dbReference>
<evidence type="ECO:0000256" key="2">
    <source>
        <dbReference type="ARBA" id="ARBA00022801"/>
    </source>
</evidence>
<dbReference type="OrthoDB" id="1470711at2759"/>
<dbReference type="Pfam" id="PF00580">
    <property type="entry name" value="UvrD-helicase"/>
    <property type="match status" value="1"/>
</dbReference>
<evidence type="ECO:0000313" key="12">
    <source>
        <dbReference type="EMBL" id="CAF3616112.1"/>
    </source>
</evidence>
<sequence>KDWLNDPKYSGVLQEVRHEPTKVRCSSCNYSPETFFTPFTGLYKVSAIEATCVVHGVKHAHSYLSQDLTVIEYVNKRLFPMSKVRKKILPTSECNQLSTDALRYPASNSRSTINAFDLKQKTSNTKNRRHTFPQKHINDSRPNDNNISQVSVSSVVMLAANDEDDDFIIQKQRPSQQPAKRKSKISTITKPKRKKKFLFEDVVPVQSWSSYNDDFCDPYGLVGGASVNRNQPNWLNLPAEIYQQIFSYIPVKQLLTQVQCVCQAWKQIVNDGNFLCWAKIFLRYEHKEKTALTKIERLYSMNNANHDNILEIILNEGAKIIEPINEDPCTIRFKFKHFVLEQLNEKLKKHSMYDYAIDLLSKNKDNKYEIKCFTSKFFNPVCTTIAICILAENVNSVRELLRLWFCSMSTTNMKYETIIDLFYYLLTLFTGARRLHDVVQFRYPYMLYYCLKEMEDSVLNQFNSIAQYILNMYHSLSDQPNILSTLQLTEQQETILCHNLEYNETIKIHAFAGTGKTTTLIAYAARRMDENFLYIAYNKAIQTHAETIFPSNVKCQTVHSLAFAKFGRQYKDCLGSLRIKSIVDVIHNRKLVGEKGRPINNLFTRARFVFSTLNTYIASDDHSITDEHVDQRTSNTANQTASQLVLTVEEKRNIASDADFVWSIMKNAQDNRVLMTHDGYLKLYQLSKPKILTFDCIFVDEAQDLTPAVIDIINNQRVSKILVGDRHQQIYAFRGAVDAMSKMESTVTFYLTKSFRFGYEIAFVSNLLLQKFCNETKYLVGNDHSCFIDGRSSSLTHGQQQQSKQKAYLFRTNFALFNFAVKLIFEMNISNVGFVGGFDSYAFDRILDIYFLWLDPEERRRRAYQIKDPQLVNFQSFRLLEKFSQDVGDVDLLGKIKIVQQHSHTILDKINCIRERHCQDSRLASILLSTAHKAKGLEFPIVLLADDFIPRPQDVPFDQVNMDEHRENLNILYVAATRAKNELILNQDLFYFLYKMCKEPIYDLTFESIDHKCKNCSPLLQTTITTSTTIDTNEKKLLFKFKPVQLSFTLSTPSSSVPTLQCIHHLHELFSCVSYLYHH</sequence>
<evidence type="ECO:0000256" key="7">
    <source>
        <dbReference type="ARBA" id="ARBA00034808"/>
    </source>
</evidence>
<keyword evidence="3" id="KW-0347">Helicase</keyword>
<keyword evidence="4" id="KW-0067">ATP-binding</keyword>
<feature type="domain" description="F-box" evidence="10">
    <location>
        <begin position="231"/>
        <end position="280"/>
    </location>
</feature>
<dbReference type="EMBL" id="CAJNOQ010000698">
    <property type="protein sequence ID" value="CAF0829083.1"/>
    <property type="molecule type" value="Genomic_DNA"/>
</dbReference>
<evidence type="ECO:0000313" key="13">
    <source>
        <dbReference type="Proteomes" id="UP000663829"/>
    </source>
</evidence>
<dbReference type="GO" id="GO:0031297">
    <property type="term" value="P:replication fork processing"/>
    <property type="evidence" value="ECO:0007669"/>
    <property type="project" value="TreeGrafter"/>
</dbReference>
<dbReference type="PANTHER" id="PTHR11070">
    <property type="entry name" value="UVRD / RECB / PCRA DNA HELICASE FAMILY MEMBER"/>
    <property type="match status" value="1"/>
</dbReference>
<dbReference type="AlphaFoldDB" id="A0A813UYC7"/>
<evidence type="ECO:0000256" key="1">
    <source>
        <dbReference type="ARBA" id="ARBA00022741"/>
    </source>
</evidence>
<dbReference type="GO" id="GO:0000724">
    <property type="term" value="P:double-strand break repair via homologous recombination"/>
    <property type="evidence" value="ECO:0007669"/>
    <property type="project" value="TreeGrafter"/>
</dbReference>
<reference evidence="11" key="1">
    <citation type="submission" date="2021-02" db="EMBL/GenBank/DDBJ databases">
        <authorList>
            <person name="Nowell W R."/>
        </authorList>
    </citation>
    <scope>NUCLEOTIDE SEQUENCE</scope>
</reference>
<dbReference type="GO" id="GO:0003677">
    <property type="term" value="F:DNA binding"/>
    <property type="evidence" value="ECO:0007669"/>
    <property type="project" value="InterPro"/>
</dbReference>
<feature type="region of interest" description="Disordered" evidence="9">
    <location>
        <begin position="120"/>
        <end position="146"/>
    </location>
</feature>
<dbReference type="Gene3D" id="1.20.1280.50">
    <property type="match status" value="1"/>
</dbReference>
<feature type="non-terminal residue" evidence="11">
    <location>
        <position position="1"/>
    </location>
</feature>
<dbReference type="Proteomes" id="UP000681722">
    <property type="component" value="Unassembled WGS sequence"/>
</dbReference>
<evidence type="ECO:0000256" key="5">
    <source>
        <dbReference type="ARBA" id="ARBA00023235"/>
    </source>
</evidence>
<dbReference type="InterPro" id="IPR014016">
    <property type="entry name" value="UvrD-like_ATP-bd"/>
</dbReference>
<keyword evidence="13" id="KW-1185">Reference proteome</keyword>
<evidence type="ECO:0000256" key="3">
    <source>
        <dbReference type="ARBA" id="ARBA00022806"/>
    </source>
</evidence>